<evidence type="ECO:0000256" key="7">
    <source>
        <dbReference type="ARBA" id="ARBA00022857"/>
    </source>
</evidence>
<name>A0A1S3K416_LINAN</name>
<dbReference type="CDD" id="cd05367">
    <property type="entry name" value="SPR-like_SDR_c"/>
    <property type="match status" value="1"/>
</dbReference>
<gene>
    <name evidence="10 11" type="primary">LOC106178646</name>
</gene>
<proteinExistence type="inferred from homology"/>
<dbReference type="GO" id="GO:0006729">
    <property type="term" value="P:tetrahydrobiopterin biosynthetic process"/>
    <property type="evidence" value="ECO:0007669"/>
    <property type="project" value="InterPro"/>
</dbReference>
<dbReference type="InterPro" id="IPR002347">
    <property type="entry name" value="SDR_fam"/>
</dbReference>
<dbReference type="Pfam" id="PF00106">
    <property type="entry name" value="adh_short"/>
    <property type="match status" value="1"/>
</dbReference>
<dbReference type="AlphaFoldDB" id="A0A1S3K416"/>
<dbReference type="STRING" id="7574.A0A1S3K416"/>
<keyword evidence="9" id="KW-1185">Reference proteome</keyword>
<dbReference type="RefSeq" id="XP_013417368.1">
    <property type="nucleotide sequence ID" value="XM_013561914.2"/>
</dbReference>
<dbReference type="GO" id="GO:0005737">
    <property type="term" value="C:cytoplasm"/>
    <property type="evidence" value="ECO:0007669"/>
    <property type="project" value="UniProtKB-SubCell"/>
</dbReference>
<comment type="subunit">
    <text evidence="3">Homodimer.</text>
</comment>
<dbReference type="SUPFAM" id="SSF51735">
    <property type="entry name" value="NAD(P)-binding Rossmann-fold domains"/>
    <property type="match status" value="1"/>
</dbReference>
<evidence type="ECO:0000313" key="11">
    <source>
        <dbReference type="RefSeq" id="XP_013417370.1"/>
    </source>
</evidence>
<dbReference type="Proteomes" id="UP000085678">
    <property type="component" value="Unplaced"/>
</dbReference>
<evidence type="ECO:0000256" key="6">
    <source>
        <dbReference type="ARBA" id="ARBA00022490"/>
    </source>
</evidence>
<dbReference type="EC" id="1.1.1.153" evidence="4"/>
<reference evidence="10 11" key="1">
    <citation type="submission" date="2025-04" db="UniProtKB">
        <authorList>
            <consortium name="RefSeq"/>
        </authorList>
    </citation>
    <scope>IDENTIFICATION</scope>
    <source>
        <tissue evidence="10 11">Gonads</tissue>
    </source>
</reference>
<dbReference type="KEGG" id="lak:106178646"/>
<dbReference type="InterPro" id="IPR051721">
    <property type="entry name" value="Biopterin_syn/organic_redct"/>
</dbReference>
<evidence type="ECO:0000256" key="2">
    <source>
        <dbReference type="ARBA" id="ARBA00010483"/>
    </source>
</evidence>
<dbReference type="PANTHER" id="PTHR44085:SF2">
    <property type="entry name" value="SEPIAPTERIN REDUCTASE"/>
    <property type="match status" value="1"/>
</dbReference>
<organism evidence="9 11">
    <name type="scientific">Lingula anatina</name>
    <name type="common">Brachiopod</name>
    <name type="synonym">Lingula unguis</name>
    <dbReference type="NCBI Taxonomy" id="7574"/>
    <lineage>
        <taxon>Eukaryota</taxon>
        <taxon>Metazoa</taxon>
        <taxon>Spiralia</taxon>
        <taxon>Lophotrochozoa</taxon>
        <taxon>Brachiopoda</taxon>
        <taxon>Linguliformea</taxon>
        <taxon>Lingulata</taxon>
        <taxon>Lingulida</taxon>
        <taxon>Linguloidea</taxon>
        <taxon>Lingulidae</taxon>
        <taxon>Lingula</taxon>
    </lineage>
</organism>
<dbReference type="InterPro" id="IPR006393">
    <property type="entry name" value="Sepiapterin_red"/>
</dbReference>
<dbReference type="PRINTS" id="PR00081">
    <property type="entry name" value="GDHRDH"/>
</dbReference>
<keyword evidence="8" id="KW-0560">Oxidoreductase</keyword>
<evidence type="ECO:0000256" key="8">
    <source>
        <dbReference type="ARBA" id="ARBA00023002"/>
    </source>
</evidence>
<evidence type="ECO:0000256" key="4">
    <source>
        <dbReference type="ARBA" id="ARBA00013075"/>
    </source>
</evidence>
<comment type="subcellular location">
    <subcellularLocation>
        <location evidence="1">Cytoplasm</location>
    </subcellularLocation>
</comment>
<evidence type="ECO:0000313" key="10">
    <source>
        <dbReference type="RefSeq" id="XP_013417368.1"/>
    </source>
</evidence>
<dbReference type="FunFam" id="3.40.50.720:FF:000259">
    <property type="entry name" value="Sepiapterin reductase"/>
    <property type="match status" value="1"/>
</dbReference>
<accession>A0A1S3K416</accession>
<sequence>MNSTHCLLGRVLCVVTGASRGLGRCIATQFSSVVGPSSRFILTGRDASLLAGVKEEIVKSASGVEVDCLVLDQSQVTCDDVLRKHLAEKANPKDFDKAVIVHNSGSLGDITRNAKDFDNMAEVQSYFDVNLASMIALNGVFLKWCGQEAKPLRTVINITSISALQPYKTWSLYCVGKVARNMYFRCLALEEPRVRVLNYAPGPLDTDMQAKIREECGDAEMKKTFIEMHRDGKLVDPAASVKVLMRLLKFDSYESGIHIDYFDEA</sequence>
<dbReference type="NCBIfam" id="TIGR01500">
    <property type="entry name" value="sepiapter_red"/>
    <property type="match status" value="1"/>
</dbReference>
<keyword evidence="6" id="KW-0963">Cytoplasm</keyword>
<dbReference type="GeneID" id="106178646"/>
<dbReference type="InterPro" id="IPR036291">
    <property type="entry name" value="NAD(P)-bd_dom_sf"/>
</dbReference>
<evidence type="ECO:0000256" key="1">
    <source>
        <dbReference type="ARBA" id="ARBA00004496"/>
    </source>
</evidence>
<dbReference type="OrthoDB" id="153074at2759"/>
<comment type="similarity">
    <text evidence="2">Belongs to the sepiapterin reductase family.</text>
</comment>
<dbReference type="RefSeq" id="XP_013417370.1">
    <property type="nucleotide sequence ID" value="XM_013561916.2"/>
</dbReference>
<dbReference type="PANTHER" id="PTHR44085">
    <property type="entry name" value="SEPIAPTERIN REDUCTASE"/>
    <property type="match status" value="1"/>
</dbReference>
<protein>
    <recommendedName>
        <fullName evidence="5">Sepiapterin reductase</fullName>
        <ecNumber evidence="4">1.1.1.153</ecNumber>
    </recommendedName>
</protein>
<dbReference type="Gene3D" id="3.40.50.720">
    <property type="entry name" value="NAD(P)-binding Rossmann-like Domain"/>
    <property type="match status" value="1"/>
</dbReference>
<keyword evidence="7" id="KW-0521">NADP</keyword>
<evidence type="ECO:0000256" key="3">
    <source>
        <dbReference type="ARBA" id="ARBA00011738"/>
    </source>
</evidence>
<evidence type="ECO:0000313" key="9">
    <source>
        <dbReference type="Proteomes" id="UP000085678"/>
    </source>
</evidence>
<dbReference type="GO" id="GO:0004757">
    <property type="term" value="F:sepiapterin reductase (NADP+) activity"/>
    <property type="evidence" value="ECO:0007669"/>
    <property type="project" value="UniProtKB-EC"/>
</dbReference>
<evidence type="ECO:0000256" key="5">
    <source>
        <dbReference type="ARBA" id="ARBA00019170"/>
    </source>
</evidence>